<dbReference type="Gene3D" id="3.30.310.20">
    <property type="entry name" value="DNA-3-methyladenine glycosylase AlkA, N-terminal domain"/>
    <property type="match status" value="1"/>
</dbReference>
<proteinExistence type="predicted"/>
<comment type="catalytic activity">
    <reaction evidence="1">
        <text>Hydrolysis of alkylated DNA, releasing 3-methyladenine, 3-methylguanine, 7-methylguanine and 7-methyladenine.</text>
        <dbReference type="EC" id="3.2.2.21"/>
    </reaction>
</comment>
<dbReference type="SMART" id="SM01009">
    <property type="entry name" value="AlkA_N"/>
    <property type="match status" value="1"/>
</dbReference>
<dbReference type="InterPro" id="IPR011257">
    <property type="entry name" value="DNA_glycosylase"/>
</dbReference>
<dbReference type="InterPro" id="IPR051912">
    <property type="entry name" value="Alkylbase_DNA_Glycosylase/TA"/>
</dbReference>
<keyword evidence="5" id="KW-0808">Transferase</keyword>
<dbReference type="InterPro" id="IPR035451">
    <property type="entry name" value="Ada-like_dom_sf"/>
</dbReference>
<keyword evidence="4" id="KW-0489">Methyltransferase</keyword>
<evidence type="ECO:0000313" key="16">
    <source>
        <dbReference type="Proteomes" id="UP000219612"/>
    </source>
</evidence>
<evidence type="ECO:0000256" key="1">
    <source>
        <dbReference type="ARBA" id="ARBA00000086"/>
    </source>
</evidence>
<dbReference type="InterPro" id="IPR018062">
    <property type="entry name" value="HTH_AraC-typ_CS"/>
</dbReference>
<organism evidence="15 16">
    <name type="scientific">Paractinoplanes atraurantiacus</name>
    <dbReference type="NCBI Taxonomy" id="1036182"/>
    <lineage>
        <taxon>Bacteria</taxon>
        <taxon>Bacillati</taxon>
        <taxon>Actinomycetota</taxon>
        <taxon>Actinomycetes</taxon>
        <taxon>Micromonosporales</taxon>
        <taxon>Micromonosporaceae</taxon>
        <taxon>Paractinoplanes</taxon>
    </lineage>
</organism>
<evidence type="ECO:0000256" key="2">
    <source>
        <dbReference type="ARBA" id="ARBA00001947"/>
    </source>
</evidence>
<dbReference type="EC" id="3.2.2.21" evidence="3"/>
<keyword evidence="9" id="KW-0805">Transcription regulation</keyword>
<dbReference type="InterPro" id="IPR037046">
    <property type="entry name" value="AlkA_N_sf"/>
</dbReference>
<dbReference type="SMART" id="SM00478">
    <property type="entry name" value="ENDO3c"/>
    <property type="match status" value="1"/>
</dbReference>
<dbReference type="GO" id="GO:0032131">
    <property type="term" value="F:alkylated DNA binding"/>
    <property type="evidence" value="ECO:0007669"/>
    <property type="project" value="TreeGrafter"/>
</dbReference>
<dbReference type="GO" id="GO:0008725">
    <property type="term" value="F:DNA-3-methyladenine glycosylase activity"/>
    <property type="evidence" value="ECO:0007669"/>
    <property type="project" value="TreeGrafter"/>
</dbReference>
<dbReference type="CDD" id="cd00056">
    <property type="entry name" value="ENDO3c"/>
    <property type="match status" value="1"/>
</dbReference>
<dbReference type="Pfam" id="PF06029">
    <property type="entry name" value="AlkA_N"/>
    <property type="match status" value="1"/>
</dbReference>
<dbReference type="InterPro" id="IPR009057">
    <property type="entry name" value="Homeodomain-like_sf"/>
</dbReference>
<dbReference type="GO" id="GO:0006285">
    <property type="term" value="P:base-excision repair, AP site formation"/>
    <property type="evidence" value="ECO:0007669"/>
    <property type="project" value="TreeGrafter"/>
</dbReference>
<keyword evidence="6" id="KW-0479">Metal-binding</keyword>
<dbReference type="InterPro" id="IPR023170">
    <property type="entry name" value="HhH_base_excis_C"/>
</dbReference>
<dbReference type="GO" id="GO:0043916">
    <property type="term" value="F:DNA-7-methylguanine glycosylase activity"/>
    <property type="evidence" value="ECO:0007669"/>
    <property type="project" value="TreeGrafter"/>
</dbReference>
<dbReference type="PROSITE" id="PS01124">
    <property type="entry name" value="HTH_ARAC_FAMILY_2"/>
    <property type="match status" value="1"/>
</dbReference>
<keyword evidence="8" id="KW-0862">Zinc</keyword>
<name>A0A285F4L4_9ACTN</name>
<evidence type="ECO:0000256" key="11">
    <source>
        <dbReference type="ARBA" id="ARBA00023159"/>
    </source>
</evidence>
<evidence type="ECO:0000256" key="3">
    <source>
        <dbReference type="ARBA" id="ARBA00012000"/>
    </source>
</evidence>
<dbReference type="GO" id="GO:0003700">
    <property type="term" value="F:DNA-binding transcription factor activity"/>
    <property type="evidence" value="ECO:0007669"/>
    <property type="project" value="InterPro"/>
</dbReference>
<protein>
    <recommendedName>
        <fullName evidence="3">DNA-3-methyladenine glycosylase II</fullName>
        <ecNumber evidence="3">3.2.2.21</ecNumber>
    </recommendedName>
</protein>
<dbReference type="GO" id="GO:0032259">
    <property type="term" value="P:methylation"/>
    <property type="evidence" value="ECO:0007669"/>
    <property type="project" value="UniProtKB-KW"/>
</dbReference>
<evidence type="ECO:0000256" key="13">
    <source>
        <dbReference type="ARBA" id="ARBA00023204"/>
    </source>
</evidence>
<evidence type="ECO:0000256" key="9">
    <source>
        <dbReference type="ARBA" id="ARBA00023015"/>
    </source>
</evidence>
<evidence type="ECO:0000313" key="15">
    <source>
        <dbReference type="EMBL" id="SNY06227.1"/>
    </source>
</evidence>
<dbReference type="PROSITE" id="PS00041">
    <property type="entry name" value="HTH_ARAC_FAMILY_1"/>
    <property type="match status" value="1"/>
</dbReference>
<dbReference type="Gene3D" id="3.40.10.10">
    <property type="entry name" value="DNA Methylphosphotriester Repair Domain"/>
    <property type="match status" value="1"/>
</dbReference>
<dbReference type="AlphaFoldDB" id="A0A285F4L4"/>
<feature type="domain" description="HTH araC/xylS-type" evidence="14">
    <location>
        <begin position="87"/>
        <end position="185"/>
    </location>
</feature>
<dbReference type="GO" id="GO:0005737">
    <property type="term" value="C:cytoplasm"/>
    <property type="evidence" value="ECO:0007669"/>
    <property type="project" value="TreeGrafter"/>
</dbReference>
<dbReference type="SUPFAM" id="SSF48150">
    <property type="entry name" value="DNA-glycosylase"/>
    <property type="match status" value="2"/>
</dbReference>
<dbReference type="Pfam" id="PF02805">
    <property type="entry name" value="Ada_Zn_binding"/>
    <property type="match status" value="1"/>
</dbReference>
<evidence type="ECO:0000256" key="7">
    <source>
        <dbReference type="ARBA" id="ARBA00022763"/>
    </source>
</evidence>
<dbReference type="InterPro" id="IPR018060">
    <property type="entry name" value="HTH_AraC"/>
</dbReference>
<dbReference type="GO" id="GO:0006307">
    <property type="term" value="P:DNA alkylation repair"/>
    <property type="evidence" value="ECO:0007669"/>
    <property type="project" value="TreeGrafter"/>
</dbReference>
<keyword evidence="10" id="KW-0238">DNA-binding</keyword>
<dbReference type="SUPFAM" id="SSF55945">
    <property type="entry name" value="TATA-box binding protein-like"/>
    <property type="match status" value="1"/>
</dbReference>
<dbReference type="GO" id="GO:0032993">
    <property type="term" value="C:protein-DNA complex"/>
    <property type="evidence" value="ECO:0007669"/>
    <property type="project" value="TreeGrafter"/>
</dbReference>
<dbReference type="PANTHER" id="PTHR43003">
    <property type="entry name" value="DNA-3-METHYLADENINE GLYCOSYLASE"/>
    <property type="match status" value="1"/>
</dbReference>
<dbReference type="Pfam" id="PF12833">
    <property type="entry name" value="HTH_18"/>
    <property type="match status" value="1"/>
</dbReference>
<evidence type="ECO:0000256" key="5">
    <source>
        <dbReference type="ARBA" id="ARBA00022679"/>
    </source>
</evidence>
<keyword evidence="12" id="KW-0804">Transcription</keyword>
<evidence type="ECO:0000256" key="10">
    <source>
        <dbReference type="ARBA" id="ARBA00023125"/>
    </source>
</evidence>
<dbReference type="InterPro" id="IPR010316">
    <property type="entry name" value="AlkA_N"/>
</dbReference>
<dbReference type="PANTHER" id="PTHR43003:SF13">
    <property type="entry name" value="DNA-3-METHYLADENINE GLYCOSYLASE 2"/>
    <property type="match status" value="1"/>
</dbReference>
<gene>
    <name evidence="15" type="ORF">SAMN05421748_101652</name>
</gene>
<evidence type="ECO:0000256" key="6">
    <source>
        <dbReference type="ARBA" id="ARBA00022723"/>
    </source>
</evidence>
<dbReference type="SUPFAM" id="SSF46689">
    <property type="entry name" value="Homeodomain-like"/>
    <property type="match status" value="1"/>
</dbReference>
<dbReference type="Gene3D" id="1.10.10.60">
    <property type="entry name" value="Homeodomain-like"/>
    <property type="match status" value="1"/>
</dbReference>
<dbReference type="GO" id="GO:0008270">
    <property type="term" value="F:zinc ion binding"/>
    <property type="evidence" value="ECO:0007669"/>
    <property type="project" value="InterPro"/>
</dbReference>
<keyword evidence="16" id="KW-1185">Reference proteome</keyword>
<keyword evidence="13" id="KW-0234">DNA repair</keyword>
<dbReference type="Proteomes" id="UP000219612">
    <property type="component" value="Unassembled WGS sequence"/>
</dbReference>
<evidence type="ECO:0000256" key="4">
    <source>
        <dbReference type="ARBA" id="ARBA00022603"/>
    </source>
</evidence>
<dbReference type="GO" id="GO:0008168">
    <property type="term" value="F:methyltransferase activity"/>
    <property type="evidence" value="ECO:0007669"/>
    <property type="project" value="UniProtKB-KW"/>
</dbReference>
<dbReference type="SMART" id="SM00342">
    <property type="entry name" value="HTH_ARAC"/>
    <property type="match status" value="1"/>
</dbReference>
<reference evidence="15 16" key="1">
    <citation type="submission" date="2017-09" db="EMBL/GenBank/DDBJ databases">
        <authorList>
            <person name="Ehlers B."/>
            <person name="Leendertz F.H."/>
        </authorList>
    </citation>
    <scope>NUCLEOTIDE SEQUENCE [LARGE SCALE GENOMIC DNA]</scope>
    <source>
        <strain evidence="15 16">CGMCC 4.6857</strain>
    </source>
</reference>
<dbReference type="EMBL" id="OBDY01000001">
    <property type="protein sequence ID" value="SNY06227.1"/>
    <property type="molecule type" value="Genomic_DNA"/>
</dbReference>
<dbReference type="InterPro" id="IPR003265">
    <property type="entry name" value="HhH-GPD_domain"/>
</dbReference>
<dbReference type="RefSeq" id="WP_097317921.1">
    <property type="nucleotide sequence ID" value="NZ_OBDY01000001.1"/>
</dbReference>
<dbReference type="Gene3D" id="1.10.340.30">
    <property type="entry name" value="Hypothetical protein, domain 2"/>
    <property type="match status" value="1"/>
</dbReference>
<evidence type="ECO:0000256" key="12">
    <source>
        <dbReference type="ARBA" id="ARBA00023163"/>
    </source>
</evidence>
<dbReference type="GO" id="GO:0043565">
    <property type="term" value="F:sequence-specific DNA binding"/>
    <property type="evidence" value="ECO:0007669"/>
    <property type="project" value="InterPro"/>
</dbReference>
<dbReference type="Gene3D" id="1.10.1670.10">
    <property type="entry name" value="Helix-hairpin-Helix base-excision DNA repair enzymes (C-terminal)"/>
    <property type="match status" value="1"/>
</dbReference>
<comment type="cofactor">
    <cofactor evidence="2">
        <name>Zn(2+)</name>
        <dbReference type="ChEBI" id="CHEBI:29105"/>
    </cofactor>
</comment>
<dbReference type="SUPFAM" id="SSF57884">
    <property type="entry name" value="Ada DNA repair protein, N-terminal domain (N-Ada 10)"/>
    <property type="match status" value="1"/>
</dbReference>
<accession>A0A285F4L4</accession>
<evidence type="ECO:0000256" key="8">
    <source>
        <dbReference type="ARBA" id="ARBA00022833"/>
    </source>
</evidence>
<dbReference type="FunFam" id="3.40.10.10:FF:000001">
    <property type="entry name" value="DNA-3-methyladenine glycosylase 2"/>
    <property type="match status" value="1"/>
</dbReference>
<sequence>MELDFERCYRAVDSRDQRFDGWFFTAVTSTGIYCRPSCPAITPKRENVRFYPSAAAAQRSGFRACKRCRPDAAPGSPEWDARADLVGRAMRLIGDGVVDREGVPGLASRLGYTERHLNRLLTAELGAGPLALARAQRAQTARILIETTGLGLAEIAFASGFGSVRQFNDTIQEVYAQPPGRLRARRASGVADEPGTITVRLAYRSPLHVPALLDFLETRALPGVEERVGNTYSRGLSLPHGSATVALTPADRFVTATLRLGDVRDLAPAVARCRRLFDLDADPDAVDATLGADVALAAAVAQEPGVRVPRAVDGFEMAVRAIVGQQVSVAGARTTLRRILRAAAIASSAPAQTAFPASAQATSSPEGLAASSPTGLAASSVEGLAASRSAGLTAFRSAGLTASRSAGLTASSAEGLAASLTEGLAASLTAGLAAFPSAAVVAELPDQAFGMPVARRETIRRLAAAVADGKIDLEPGADRAETVARLEELPGIGAWTAGYVAMRAIGDPDVFLPTDLAVRRGAAALGLPTTPKALAAHAERWRPWRSYGLIRLWRAS</sequence>
<evidence type="ECO:0000259" key="14">
    <source>
        <dbReference type="PROSITE" id="PS01124"/>
    </source>
</evidence>
<dbReference type="OrthoDB" id="9811249at2"/>
<dbReference type="InterPro" id="IPR004026">
    <property type="entry name" value="Ada_DNA_repair_Zn-bd"/>
</dbReference>
<keyword evidence="11" id="KW-0010">Activator</keyword>
<keyword evidence="7" id="KW-0227">DNA damage</keyword>